<reference evidence="2 3" key="1">
    <citation type="journal article" date="2015" name="Nature">
        <title>rRNA introns, odd ribosomes, and small enigmatic genomes across a large radiation of phyla.</title>
        <authorList>
            <person name="Brown C.T."/>
            <person name="Hug L.A."/>
            <person name="Thomas B.C."/>
            <person name="Sharon I."/>
            <person name="Castelle C.J."/>
            <person name="Singh A."/>
            <person name="Wilkins M.J."/>
            <person name="Williams K.H."/>
            <person name="Banfield J.F."/>
        </authorList>
    </citation>
    <scope>NUCLEOTIDE SEQUENCE [LARGE SCALE GENOMIC DNA]</scope>
</reference>
<dbReference type="EMBL" id="LCIA01000003">
    <property type="protein sequence ID" value="KKT45595.1"/>
    <property type="molecule type" value="Genomic_DNA"/>
</dbReference>
<dbReference type="GO" id="GO:0016787">
    <property type="term" value="F:hydrolase activity"/>
    <property type="evidence" value="ECO:0007669"/>
    <property type="project" value="UniProtKB-KW"/>
</dbReference>
<organism evidence="2 3">
    <name type="scientific">candidate division WWE3 bacterium GW2011_GWA2_44_16</name>
    <dbReference type="NCBI Taxonomy" id="1619110"/>
    <lineage>
        <taxon>Bacteria</taxon>
        <taxon>Katanobacteria</taxon>
    </lineage>
</organism>
<dbReference type="SUPFAM" id="SSF51445">
    <property type="entry name" value="(Trans)glycosidases"/>
    <property type="match status" value="1"/>
</dbReference>
<dbReference type="STRING" id="1619110.UW36_C0003G0027"/>
<dbReference type="Gene3D" id="3.10.50.10">
    <property type="match status" value="1"/>
</dbReference>
<name>A0A0G1HFE5_UNCKA</name>
<evidence type="ECO:0000313" key="3">
    <source>
        <dbReference type="Proteomes" id="UP000034128"/>
    </source>
</evidence>
<dbReference type="InterPro" id="IPR001223">
    <property type="entry name" value="Glyco_hydro18_cat"/>
</dbReference>
<dbReference type="PROSITE" id="PS51910">
    <property type="entry name" value="GH18_2"/>
    <property type="match status" value="1"/>
</dbReference>
<protein>
    <submittedName>
        <fullName evidence="2">Glycoside hydrolase family 18</fullName>
    </submittedName>
</protein>
<proteinExistence type="predicted"/>
<dbReference type="InterPro" id="IPR029070">
    <property type="entry name" value="Chitinase_insertion_sf"/>
</dbReference>
<dbReference type="InterPro" id="IPR011583">
    <property type="entry name" value="Chitinase_II/V-like_cat"/>
</dbReference>
<dbReference type="Gene3D" id="3.20.20.80">
    <property type="entry name" value="Glycosidases"/>
    <property type="match status" value="1"/>
</dbReference>
<sequence>MFSWHKTVLSVYLACLILFSVVLLLGRGRSLNQLFLEPLDGTFSVLGTSSVFKKYLDGVRVYAFLPYWSIDGRKLDVSSVTDLAYFGLTVSGNGRIVTTDGNYKIWKDSKDLQKAISSVKKAGGRVSVTLIGHNDADIDAILSCKDCWAALVQDVTAELNRAEITDINVDFEYSGYTTREKSQSYSSLVGFLNTSLDKEFGGDAYVVVSTFADSVEKSERESVRLTDPKSLAENADALFIMAYDFHRPESAHAGPVAPLEGTYSTTGLNVTKALDGYLEVVPKTKLFLGLPFYGYDWVVESTKPRSARIQGNDLIGYSRVITYAQVLDLLIKKNLTKEWDAVAKTPYVNYVDEETQALRQVYFDDKDSLSYKVALAKSRGLLGVGVWALGYEGGYYDIWDIFAKR</sequence>
<dbReference type="Pfam" id="PF00704">
    <property type="entry name" value="Glyco_hydro_18"/>
    <property type="match status" value="1"/>
</dbReference>
<evidence type="ECO:0000313" key="2">
    <source>
        <dbReference type="EMBL" id="KKT45595.1"/>
    </source>
</evidence>
<dbReference type="AlphaFoldDB" id="A0A0G1HFE5"/>
<dbReference type="GO" id="GO:0008061">
    <property type="term" value="F:chitin binding"/>
    <property type="evidence" value="ECO:0007669"/>
    <property type="project" value="InterPro"/>
</dbReference>
<gene>
    <name evidence="2" type="ORF">UW36_C0003G0027</name>
</gene>
<dbReference type="GO" id="GO:0005975">
    <property type="term" value="P:carbohydrate metabolic process"/>
    <property type="evidence" value="ECO:0007669"/>
    <property type="project" value="InterPro"/>
</dbReference>
<comment type="caution">
    <text evidence="2">The sequence shown here is derived from an EMBL/GenBank/DDBJ whole genome shotgun (WGS) entry which is preliminary data.</text>
</comment>
<evidence type="ECO:0000259" key="1">
    <source>
        <dbReference type="PROSITE" id="PS51910"/>
    </source>
</evidence>
<dbReference type="PANTHER" id="PTHR46066">
    <property type="entry name" value="CHITINASE DOMAIN-CONTAINING PROTEIN 1 FAMILY MEMBER"/>
    <property type="match status" value="1"/>
</dbReference>
<dbReference type="SMART" id="SM00636">
    <property type="entry name" value="Glyco_18"/>
    <property type="match status" value="1"/>
</dbReference>
<feature type="domain" description="GH18" evidence="1">
    <location>
        <begin position="58"/>
        <end position="405"/>
    </location>
</feature>
<accession>A0A0G1HFE5</accession>
<dbReference type="Proteomes" id="UP000034128">
    <property type="component" value="Unassembled WGS sequence"/>
</dbReference>
<dbReference type="PANTHER" id="PTHR46066:SF2">
    <property type="entry name" value="CHITINASE DOMAIN-CONTAINING PROTEIN 1"/>
    <property type="match status" value="1"/>
</dbReference>
<keyword evidence="2" id="KW-0378">Hydrolase</keyword>
<dbReference type="InterPro" id="IPR017853">
    <property type="entry name" value="GH"/>
</dbReference>